<dbReference type="PANTHER" id="PTHR45712">
    <property type="entry name" value="AGAP008170-PA"/>
    <property type="match status" value="1"/>
</dbReference>
<protein>
    <submittedName>
        <fullName evidence="4">Uncharacterized protein</fullName>
    </submittedName>
</protein>
<dbReference type="PROSITE" id="PS51450">
    <property type="entry name" value="LRR"/>
    <property type="match status" value="1"/>
</dbReference>
<dbReference type="GO" id="GO:0005615">
    <property type="term" value="C:extracellular space"/>
    <property type="evidence" value="ECO:0007669"/>
    <property type="project" value="TreeGrafter"/>
</dbReference>
<keyword evidence="5" id="KW-1185">Reference proteome</keyword>
<keyword evidence="3" id="KW-0732">Signal</keyword>
<evidence type="ECO:0000256" key="2">
    <source>
        <dbReference type="ARBA" id="ARBA00022737"/>
    </source>
</evidence>
<dbReference type="InterPro" id="IPR050333">
    <property type="entry name" value="SLRP"/>
</dbReference>
<dbReference type="PANTHER" id="PTHR45712:SF22">
    <property type="entry name" value="INSULIN-LIKE GROWTH FACTOR-BINDING PROTEIN COMPLEX ACID LABILE SUBUNIT"/>
    <property type="match status" value="1"/>
</dbReference>
<evidence type="ECO:0000313" key="5">
    <source>
        <dbReference type="Proteomes" id="UP001162156"/>
    </source>
</evidence>
<dbReference type="Proteomes" id="UP001162156">
    <property type="component" value="Unassembled WGS sequence"/>
</dbReference>
<accession>A0AAV8WLI8</accession>
<dbReference type="InterPro" id="IPR032675">
    <property type="entry name" value="LRR_dom_sf"/>
</dbReference>
<reference evidence="4" key="1">
    <citation type="journal article" date="2023" name="Insect Mol. Biol.">
        <title>Genome sequencing provides insights into the evolution of gene families encoding plant cell wall-degrading enzymes in longhorned beetles.</title>
        <authorList>
            <person name="Shin N.R."/>
            <person name="Okamura Y."/>
            <person name="Kirsch R."/>
            <person name="Pauchet Y."/>
        </authorList>
    </citation>
    <scope>NUCLEOTIDE SEQUENCE</scope>
    <source>
        <strain evidence="4">RBIC_L_NR</strain>
    </source>
</reference>
<feature type="chain" id="PRO_5043698383" evidence="3">
    <location>
        <begin position="26"/>
        <end position="372"/>
    </location>
</feature>
<dbReference type="Pfam" id="PF13855">
    <property type="entry name" value="LRR_8"/>
    <property type="match status" value="2"/>
</dbReference>
<evidence type="ECO:0000256" key="3">
    <source>
        <dbReference type="SAM" id="SignalP"/>
    </source>
</evidence>
<gene>
    <name evidence="4" type="ORF">NQ314_020217</name>
</gene>
<organism evidence="4 5">
    <name type="scientific">Rhamnusium bicolor</name>
    <dbReference type="NCBI Taxonomy" id="1586634"/>
    <lineage>
        <taxon>Eukaryota</taxon>
        <taxon>Metazoa</taxon>
        <taxon>Ecdysozoa</taxon>
        <taxon>Arthropoda</taxon>
        <taxon>Hexapoda</taxon>
        <taxon>Insecta</taxon>
        <taxon>Pterygota</taxon>
        <taxon>Neoptera</taxon>
        <taxon>Endopterygota</taxon>
        <taxon>Coleoptera</taxon>
        <taxon>Polyphaga</taxon>
        <taxon>Cucujiformia</taxon>
        <taxon>Chrysomeloidea</taxon>
        <taxon>Cerambycidae</taxon>
        <taxon>Lepturinae</taxon>
        <taxon>Rhagiini</taxon>
        <taxon>Rhamnusium</taxon>
    </lineage>
</organism>
<feature type="signal peptide" evidence="3">
    <location>
        <begin position="1"/>
        <end position="25"/>
    </location>
</feature>
<comment type="caution">
    <text evidence="4">The sequence shown here is derived from an EMBL/GenBank/DDBJ whole genome shotgun (WGS) entry which is preliminary data.</text>
</comment>
<sequence length="372" mass="42481">MRRSSSVWTLFINILVTISIKKCEGICDNVNNRVLCTSVNEVSNVTLSPLEDISSVTEIEIRNNSELHLSASAFKSTVNLERVVIEFNNINNIFSDTFKDLPLKYVSIQYNNIKTIFPRAFSDLPDITKLILTGNNLKEIPRRVFSNLPIQELKLSKNNISTIEDMALENLPNLKNLKLDHNKLVSIFVHRILSYPTQLEILWLHNNSLTMVTNYMLQKLANLTVLNLGFNSISVIEPNSFVQTPKLGTLVLTHNQLKEIDGSIFPRTGLVYLKKLYLDNNKLMFLSSNFLFPLNGLRRITLVGNPWYCSCLNDVQILLAENKILEKCAEDYNNGKRPVCVSEIVADNVCRHTYNEALSEKYETYKKTLSFI</sequence>
<dbReference type="SMART" id="SM00369">
    <property type="entry name" value="LRR_TYP"/>
    <property type="match status" value="7"/>
</dbReference>
<name>A0AAV8WLI8_9CUCU</name>
<evidence type="ECO:0000256" key="1">
    <source>
        <dbReference type="ARBA" id="ARBA00022614"/>
    </source>
</evidence>
<keyword evidence="2" id="KW-0677">Repeat</keyword>
<proteinExistence type="predicted"/>
<dbReference type="InterPro" id="IPR003591">
    <property type="entry name" value="Leu-rich_rpt_typical-subtyp"/>
</dbReference>
<keyword evidence="1" id="KW-0433">Leucine-rich repeat</keyword>
<dbReference type="InterPro" id="IPR001611">
    <property type="entry name" value="Leu-rich_rpt"/>
</dbReference>
<dbReference type="Gene3D" id="3.80.10.10">
    <property type="entry name" value="Ribonuclease Inhibitor"/>
    <property type="match status" value="3"/>
</dbReference>
<dbReference type="SUPFAM" id="SSF52058">
    <property type="entry name" value="L domain-like"/>
    <property type="match status" value="1"/>
</dbReference>
<evidence type="ECO:0000313" key="4">
    <source>
        <dbReference type="EMBL" id="KAJ8927331.1"/>
    </source>
</evidence>
<dbReference type="EMBL" id="JANEYF010005678">
    <property type="protein sequence ID" value="KAJ8927331.1"/>
    <property type="molecule type" value="Genomic_DNA"/>
</dbReference>
<dbReference type="AlphaFoldDB" id="A0AAV8WLI8"/>